<keyword evidence="9 10" id="KW-0472">Membrane</keyword>
<comment type="subunit">
    <text evidence="10">Component of the oligosaccharyltransferase (OST) complex.</text>
</comment>
<keyword evidence="5 10" id="KW-0812">Transmembrane</keyword>
<proteinExistence type="inferred from homology"/>
<evidence type="ECO:0000256" key="2">
    <source>
        <dbReference type="ARBA" id="ARBA00004115"/>
    </source>
</evidence>
<reference evidence="11 12" key="1">
    <citation type="submission" date="2024-05" db="EMBL/GenBank/DDBJ databases">
        <title>Long read based assembly of the Candida bracarensis genome reveals expanded adhesin content.</title>
        <authorList>
            <person name="Marcet-Houben M."/>
            <person name="Ksiezopolska E."/>
            <person name="Gabaldon T."/>
        </authorList>
    </citation>
    <scope>NUCLEOTIDE SEQUENCE [LARGE SCALE GENOMIC DNA]</scope>
    <source>
        <strain evidence="11 12">CBM6</strain>
    </source>
</reference>
<keyword evidence="8 10" id="KW-1133">Transmembrane helix</keyword>
<evidence type="ECO:0000256" key="1">
    <source>
        <dbReference type="ARBA" id="ARBA00002791"/>
    </source>
</evidence>
<evidence type="ECO:0000256" key="8">
    <source>
        <dbReference type="ARBA" id="ARBA00022989"/>
    </source>
</evidence>
<evidence type="ECO:0000313" key="11">
    <source>
        <dbReference type="EMBL" id="KAL3235146.1"/>
    </source>
</evidence>
<organism evidence="11 12">
    <name type="scientific">Nakaseomyces bracarensis</name>
    <dbReference type="NCBI Taxonomy" id="273131"/>
    <lineage>
        <taxon>Eukaryota</taxon>
        <taxon>Fungi</taxon>
        <taxon>Dikarya</taxon>
        <taxon>Ascomycota</taxon>
        <taxon>Saccharomycotina</taxon>
        <taxon>Saccharomycetes</taxon>
        <taxon>Saccharomycetales</taxon>
        <taxon>Saccharomycetaceae</taxon>
        <taxon>Nakaseomyces</taxon>
    </lineage>
</organism>
<evidence type="ECO:0000256" key="4">
    <source>
        <dbReference type="ARBA" id="ARBA00008905"/>
    </source>
</evidence>
<protein>
    <recommendedName>
        <fullName evidence="10">Dolichyl-diphosphooligosaccharide--protein glycosyltransferase subunit 1</fullName>
    </recommendedName>
</protein>
<evidence type="ECO:0000256" key="9">
    <source>
        <dbReference type="ARBA" id="ARBA00023136"/>
    </source>
</evidence>
<evidence type="ECO:0000256" key="6">
    <source>
        <dbReference type="ARBA" id="ARBA00022729"/>
    </source>
</evidence>
<gene>
    <name evidence="11" type="ORF">RNJ44_02934</name>
</gene>
<dbReference type="InterPro" id="IPR007676">
    <property type="entry name" value="Ribophorin_I"/>
</dbReference>
<evidence type="ECO:0000256" key="10">
    <source>
        <dbReference type="RuleBase" id="RU361143"/>
    </source>
</evidence>
<feature type="signal peptide" evidence="10">
    <location>
        <begin position="1"/>
        <end position="20"/>
    </location>
</feature>
<keyword evidence="12" id="KW-1185">Reference proteome</keyword>
<comment type="function">
    <text evidence="1 10">Subunit of the oligosaccharyl transferase (OST) complex that catalyzes the initial transfer of a defined glycan (Glc(3)Man(9)GlcNAc(2) in eukaryotes) from the lipid carrier dolichol-pyrophosphate to an asparagine residue within an Asn-X-Ser/Thr consensus motif in nascent polypeptide chains, the first step in protein N-glycosylation. N-glycosylation occurs cotranslationally and the complex associates with the Sec61 complex at the channel-forming translocon complex that mediates protein translocation across the endoplasmic reticulum (ER). All subunits are required for a maximal enzyme activity.</text>
</comment>
<dbReference type="PANTHER" id="PTHR21049">
    <property type="entry name" value="RIBOPHORIN I"/>
    <property type="match status" value="1"/>
</dbReference>
<sequence>MVALKVWAWFFLCIVGHVLGNEVAEEAVSVASEVIESVSEIIDADRNVETSIQSEVASTVAAAPEERNDNLKHKKNPVDWVNIKYQRIIDLSGVGITEEVRVVAKNIGEKATDEYHVLLPFNIFSKMSAFSAAMGDAETDGSGFVKFRALSATLKQLNNMEVGFGFLTLPKVVEVGETIELRIIYKYNECGVPSPEKIGMNDPQYLKYEFYRLPFSFYNTESAVLLVGGSDDIQELNVKNVEEQYQGQLAEKAMQFGEFTDIPRLTIEKPVTIRYLHDKALNEVVYLKRDLWISHWAGTLEFSEYYEYQNKGAGLIDNYSRKEIMKNPQLTQKATVRAVIEHKLPEGSTDQYTVDKVGKINTAQMNEGLYYIKPRFPIYGGWAYNYTIGWTNVLKDFLRVNESDSESFILAAPILNGPMDTAYDLVEYSVYLPEGAEFVEAKSPLPFMSLDVSNENSYFDLQKGHVKVTFTFRNIVNEVADSQILVTYNYSKEALYSKFLRISFYIFVALMSFFFLNAINLRVTKK</sequence>
<dbReference type="Pfam" id="PF04597">
    <property type="entry name" value="Ribophorin_I"/>
    <property type="match status" value="1"/>
</dbReference>
<accession>A0ABR4P0T1</accession>
<evidence type="ECO:0000256" key="5">
    <source>
        <dbReference type="ARBA" id="ARBA00022692"/>
    </source>
</evidence>
<dbReference type="PANTHER" id="PTHR21049:SF0">
    <property type="entry name" value="DOLICHYL-DIPHOSPHOOLIGOSACCHARIDE--PROTEIN GLYCOSYLTRANSFERASE SUBUNIT 1"/>
    <property type="match status" value="1"/>
</dbReference>
<evidence type="ECO:0000256" key="3">
    <source>
        <dbReference type="ARBA" id="ARBA00004922"/>
    </source>
</evidence>
<evidence type="ECO:0000256" key="7">
    <source>
        <dbReference type="ARBA" id="ARBA00022824"/>
    </source>
</evidence>
<feature type="chain" id="PRO_5044952099" description="Dolichyl-diphosphooligosaccharide--protein glycosyltransferase subunit 1" evidence="10">
    <location>
        <begin position="21"/>
        <end position="526"/>
    </location>
</feature>
<comment type="subcellular location">
    <subcellularLocation>
        <location evidence="2 10">Endoplasmic reticulum membrane</location>
        <topology evidence="2 10">Single-pass type I membrane protein</topology>
    </subcellularLocation>
</comment>
<comment type="similarity">
    <text evidence="4 10">Belongs to the OST1 family.</text>
</comment>
<dbReference type="EMBL" id="JBEVYD010000002">
    <property type="protein sequence ID" value="KAL3235146.1"/>
    <property type="molecule type" value="Genomic_DNA"/>
</dbReference>
<keyword evidence="6 10" id="KW-0732">Signal</keyword>
<comment type="caution">
    <text evidence="11">The sequence shown here is derived from an EMBL/GenBank/DDBJ whole genome shotgun (WGS) entry which is preliminary data.</text>
</comment>
<dbReference type="Proteomes" id="UP001623330">
    <property type="component" value="Unassembled WGS sequence"/>
</dbReference>
<feature type="transmembrane region" description="Helical" evidence="10">
    <location>
        <begin position="502"/>
        <end position="521"/>
    </location>
</feature>
<evidence type="ECO:0000313" key="12">
    <source>
        <dbReference type="Proteomes" id="UP001623330"/>
    </source>
</evidence>
<keyword evidence="7 10" id="KW-0256">Endoplasmic reticulum</keyword>
<comment type="pathway">
    <text evidence="3 10">Protein modification; protein glycosylation.</text>
</comment>
<name>A0ABR4P0T1_9SACH</name>